<dbReference type="GO" id="GO:0016829">
    <property type="term" value="F:lyase activity"/>
    <property type="evidence" value="ECO:0007669"/>
    <property type="project" value="UniProtKB-KW"/>
</dbReference>
<comment type="function">
    <text evidence="3 4">Catalyzes the conversion of N5-carboxyaminoimidazole ribonucleotide (N5-CAIR) to 4-carboxy-5-aminoimidazole ribonucleotide (CAIR).</text>
</comment>
<keyword evidence="7" id="KW-0456">Lyase</keyword>
<feature type="binding site" evidence="3 5">
    <location>
        <position position="15"/>
    </location>
    <ligand>
        <name>substrate</name>
    </ligand>
</feature>
<evidence type="ECO:0000256" key="4">
    <source>
        <dbReference type="PIRNR" id="PIRNR001338"/>
    </source>
</evidence>
<organism evidence="7">
    <name type="scientific">Aerophobetes bacterium</name>
    <dbReference type="NCBI Taxonomy" id="2030807"/>
    <lineage>
        <taxon>Bacteria</taxon>
        <taxon>Candidatus Aerophobota</taxon>
    </lineage>
</organism>
<dbReference type="InterPro" id="IPR033747">
    <property type="entry name" value="PurE_ClassI"/>
</dbReference>
<dbReference type="NCBIfam" id="TIGR01162">
    <property type="entry name" value="purE"/>
    <property type="match status" value="1"/>
</dbReference>
<name>A0A7V0MZ71_UNCAE</name>
<protein>
    <recommendedName>
        <fullName evidence="3 4">N5-carboxyaminoimidazole ribonucleotide mutase</fullName>
        <shortName evidence="3 4">N5-CAIR mutase</shortName>
        <ecNumber evidence="3 4">5.4.99.18</ecNumber>
    </recommendedName>
    <alternativeName>
        <fullName evidence="3">5-(carboxyamino)imidazole ribonucleotide mutase</fullName>
    </alternativeName>
</protein>
<dbReference type="Gene3D" id="3.40.50.1970">
    <property type="match status" value="1"/>
</dbReference>
<dbReference type="EMBL" id="DRBC01000156">
    <property type="protein sequence ID" value="HDN84640.1"/>
    <property type="molecule type" value="Genomic_DNA"/>
</dbReference>
<dbReference type="SMART" id="SM01001">
    <property type="entry name" value="AIRC"/>
    <property type="match status" value="1"/>
</dbReference>
<dbReference type="PIRSF" id="PIRSF001338">
    <property type="entry name" value="AIR_carboxylase"/>
    <property type="match status" value="1"/>
</dbReference>
<evidence type="ECO:0000256" key="3">
    <source>
        <dbReference type="HAMAP-Rule" id="MF_01929"/>
    </source>
</evidence>
<dbReference type="AlphaFoldDB" id="A0A7V0MZ71"/>
<dbReference type="GO" id="GO:0034023">
    <property type="term" value="F:5-(carboxyamino)imidazole ribonucleotide mutase activity"/>
    <property type="evidence" value="ECO:0007669"/>
    <property type="project" value="UniProtKB-UniRule"/>
</dbReference>
<dbReference type="InterPro" id="IPR024694">
    <property type="entry name" value="PurE_prokaryotes"/>
</dbReference>
<dbReference type="UniPathway" id="UPA00074">
    <property type="reaction ID" value="UER00943"/>
</dbReference>
<evidence type="ECO:0000259" key="6">
    <source>
        <dbReference type="SMART" id="SM01001"/>
    </source>
</evidence>
<dbReference type="Proteomes" id="UP000885660">
    <property type="component" value="Unassembled WGS sequence"/>
</dbReference>
<dbReference type="SUPFAM" id="SSF52255">
    <property type="entry name" value="N5-CAIR mutase (phosphoribosylaminoimidazole carboxylase, PurE)"/>
    <property type="match status" value="1"/>
</dbReference>
<feature type="binding site" evidence="3 5">
    <location>
        <position position="12"/>
    </location>
    <ligand>
        <name>substrate</name>
    </ligand>
</feature>
<dbReference type="PANTHER" id="PTHR23046:SF2">
    <property type="entry name" value="PHOSPHORIBOSYLAMINOIMIDAZOLE CARBOXYLASE"/>
    <property type="match status" value="1"/>
</dbReference>
<keyword evidence="2 3" id="KW-0413">Isomerase</keyword>
<sequence>MDKPLVSVVMGSKSDAPIIDNCIKTLDMLGVNYEVKVLSAHRKPRETALYAQQLNKKGIKVVIAGAGGAAHLPGVIASYTTVPVIGIPIPSSPLQGIDALYSIVQMPKGVPVGCMAVGKAGAVNAAIFAVQILSLEDESFKRKIEEYRRRWSKE</sequence>
<comment type="similarity">
    <text evidence="3">Belongs to the AIR carboxylase family. Class I subfamily.</text>
</comment>
<evidence type="ECO:0000256" key="5">
    <source>
        <dbReference type="PIRSR" id="PIRSR001338-1"/>
    </source>
</evidence>
<dbReference type="HAMAP" id="MF_01929">
    <property type="entry name" value="PurE_classI"/>
    <property type="match status" value="1"/>
</dbReference>
<dbReference type="Pfam" id="PF00731">
    <property type="entry name" value="AIRC"/>
    <property type="match status" value="1"/>
</dbReference>
<evidence type="ECO:0000256" key="2">
    <source>
        <dbReference type="ARBA" id="ARBA00023235"/>
    </source>
</evidence>
<comment type="caution">
    <text evidence="7">The sequence shown here is derived from an EMBL/GenBank/DDBJ whole genome shotgun (WGS) entry which is preliminary data.</text>
</comment>
<keyword evidence="1 3" id="KW-0658">Purine biosynthesis</keyword>
<dbReference type="GO" id="GO:0006189">
    <property type="term" value="P:'de novo' IMP biosynthetic process"/>
    <property type="evidence" value="ECO:0007669"/>
    <property type="project" value="UniProtKB-UniRule"/>
</dbReference>
<dbReference type="InterPro" id="IPR000031">
    <property type="entry name" value="PurE_dom"/>
</dbReference>
<dbReference type="EC" id="5.4.99.18" evidence="3 4"/>
<proteinExistence type="inferred from homology"/>
<comment type="pathway">
    <text evidence="3 4">Purine metabolism; IMP biosynthesis via de novo pathway; 5-amino-1-(5-phospho-D-ribosyl)imidazole-4-carboxylate from 5-amino-1-(5-phospho-D-ribosyl)imidazole (N5-CAIR route): step 2/2.</text>
</comment>
<evidence type="ECO:0000313" key="7">
    <source>
        <dbReference type="EMBL" id="HDN84640.1"/>
    </source>
</evidence>
<accession>A0A7V0MZ71</accession>
<feature type="binding site" evidence="3 5">
    <location>
        <position position="42"/>
    </location>
    <ligand>
        <name>substrate</name>
    </ligand>
</feature>
<reference evidence="7" key="1">
    <citation type="journal article" date="2020" name="mSystems">
        <title>Genome- and Community-Level Interaction Insights into Carbon Utilization and Element Cycling Functions of Hydrothermarchaeota in Hydrothermal Sediment.</title>
        <authorList>
            <person name="Zhou Z."/>
            <person name="Liu Y."/>
            <person name="Xu W."/>
            <person name="Pan J."/>
            <person name="Luo Z.H."/>
            <person name="Li M."/>
        </authorList>
    </citation>
    <scope>NUCLEOTIDE SEQUENCE [LARGE SCALE GENOMIC DNA]</scope>
    <source>
        <strain evidence="7">HyVt-219</strain>
    </source>
</reference>
<gene>
    <name evidence="3 7" type="primary">purE</name>
    <name evidence="7" type="ORF">ENG47_02625</name>
</gene>
<evidence type="ECO:0000256" key="1">
    <source>
        <dbReference type="ARBA" id="ARBA00022755"/>
    </source>
</evidence>
<dbReference type="PANTHER" id="PTHR23046">
    <property type="entry name" value="PHOSPHORIBOSYLAMINOIMIDAZOLE CARBOXYLASE CATALYTIC SUBUNIT"/>
    <property type="match status" value="1"/>
</dbReference>
<comment type="catalytic activity">
    <reaction evidence="3 4">
        <text>5-carboxyamino-1-(5-phospho-D-ribosyl)imidazole + H(+) = 5-amino-1-(5-phospho-D-ribosyl)imidazole-4-carboxylate</text>
        <dbReference type="Rhea" id="RHEA:13193"/>
        <dbReference type="ChEBI" id="CHEBI:15378"/>
        <dbReference type="ChEBI" id="CHEBI:58730"/>
        <dbReference type="ChEBI" id="CHEBI:77657"/>
        <dbReference type="EC" id="5.4.99.18"/>
    </reaction>
</comment>
<feature type="domain" description="PurE" evidence="6">
    <location>
        <begin position="4"/>
        <end position="154"/>
    </location>
</feature>